<evidence type="ECO:0000313" key="2">
    <source>
        <dbReference type="EMBL" id="BCU02692.1"/>
    </source>
</evidence>
<evidence type="ECO:0000313" key="3">
    <source>
        <dbReference type="Proteomes" id="UP001253637"/>
    </source>
</evidence>
<protein>
    <submittedName>
        <fullName evidence="2">Rho binding incomplete domain containing protein</fullName>
    </submittedName>
</protein>
<dbReference type="EMBL" id="LC625835">
    <property type="protein sequence ID" value="BCU02692.1"/>
    <property type="molecule type" value="Genomic_DNA"/>
</dbReference>
<feature type="compositionally biased region" description="Basic and acidic residues" evidence="1">
    <location>
        <begin position="74"/>
        <end position="104"/>
    </location>
</feature>
<feature type="compositionally biased region" description="Basic and acidic residues" evidence="1">
    <location>
        <begin position="27"/>
        <end position="37"/>
    </location>
</feature>
<feature type="compositionally biased region" description="Basic and acidic residues" evidence="1">
    <location>
        <begin position="180"/>
        <end position="202"/>
    </location>
</feature>
<organism evidence="2 3">
    <name type="scientific">Pandoravirus japonicus</name>
    <dbReference type="NCBI Taxonomy" id="2823154"/>
    <lineage>
        <taxon>Viruses</taxon>
        <taxon>Pandoravirus</taxon>
    </lineage>
</organism>
<feature type="compositionally biased region" description="Low complexity" evidence="1">
    <location>
        <begin position="221"/>
        <end position="233"/>
    </location>
</feature>
<evidence type="ECO:0000256" key="1">
    <source>
        <dbReference type="SAM" id="MobiDB-lite"/>
    </source>
</evidence>
<feature type="compositionally biased region" description="Basic and acidic residues" evidence="1">
    <location>
        <begin position="152"/>
        <end position="161"/>
    </location>
</feature>
<feature type="compositionally biased region" description="Acidic residues" evidence="1">
    <location>
        <begin position="261"/>
        <end position="272"/>
    </location>
</feature>
<name>A0A811BPK9_9VIRU</name>
<dbReference type="Proteomes" id="UP001253637">
    <property type="component" value="Segment"/>
</dbReference>
<feature type="region of interest" description="Disordered" evidence="1">
    <location>
        <begin position="20"/>
        <end position="278"/>
    </location>
</feature>
<sequence length="330" mass="35755">MNTKGWYSRRTVVAIRATSDAVVAPRPADDPGARHDSPLAAESACDGASSDAHQTASPRKRALSRSTAAPAAKRVCDRSPPPDDARQEGNRREECRRRVGDGHGKLLPATMPPCDPGYANGDGAAQRQRTDDYDDGSSADDGLAGGAECDDRDDHGDDHSTTRQGDNGDSVNGNGNMQGDHTDAVGRRDAHGRQRRSWSDGDDHAEEEEAPCRRTHRVGVRRATGGTARGIATVHDRDRRDEEEEDIYTSDDDHVDSGGVGDDDDDDDEPTAEDWRRSPAAAVAVGLRAEAKRLERLCRVNEAVWRQTESALQAVRYAIARLDRMAARGD</sequence>
<feature type="compositionally biased region" description="Acidic residues" evidence="1">
    <location>
        <begin position="241"/>
        <end position="250"/>
    </location>
</feature>
<feature type="compositionally biased region" description="Low complexity" evidence="1">
    <location>
        <begin position="165"/>
        <end position="175"/>
    </location>
</feature>
<proteinExistence type="predicted"/>
<reference evidence="2" key="1">
    <citation type="submission" date="2021-04" db="EMBL/GenBank/DDBJ databases">
        <title>Draft Genome Sequence of Pandoravirus japonicus, Isolated from the Sabaishi River of Niigata, Japan.</title>
        <authorList>
            <person name="Hosokawa N."/>
            <person name="Takahashi H."/>
            <person name="Aoki K."/>
            <person name="Takemura M."/>
        </authorList>
    </citation>
    <scope>NUCLEOTIDE SEQUENCE</scope>
</reference>
<accession>A0A811BPK9</accession>